<feature type="signal peptide" evidence="1">
    <location>
        <begin position="1"/>
        <end position="17"/>
    </location>
</feature>
<evidence type="ECO:0000256" key="1">
    <source>
        <dbReference type="SAM" id="SignalP"/>
    </source>
</evidence>
<sequence length="402" mass="43728">MPSAILFQQLFIDMLVAELLTPAPSGSTCTDATQPLRSLQPFAGTLSISIRKPTSLQRSQHLFHVASTAPGSSTGCYRRGTCKGVPTCISLTPMSAQQWPCVYFRRLGSKAACGSCRSPSESNISRQVQIATSSRIYNGFRKVMMEPALTALTLDINGRLHDFAMLPLTTAATLRSLTTHAHRRTRTLPVAVFAELECLDIHLIHVSSPAIGRAVSLLPAFHASPLHTLRLLNTDASLLPFDQRDFPRLCSLDVALRYLPSHELHTLEGLPQALLAHSNLRIFEYPKLFGLHLSATVASDAATEIVGQLPFLKTLAYQIDAGRSGRRLARREVVEMVAGGLGSTPLNMRLQKLGVVAAAEVLRLAARVPSLLCLEMGHGRVFESLKVLRDALGDPEIKSICV</sequence>
<name>A0A1Y1WEM3_9FUNG</name>
<keyword evidence="3" id="KW-1185">Reference proteome</keyword>
<gene>
    <name evidence="2" type="ORF">DL89DRAFT_266611</name>
</gene>
<comment type="caution">
    <text evidence="2">The sequence shown here is derived from an EMBL/GenBank/DDBJ whole genome shotgun (WGS) entry which is preliminary data.</text>
</comment>
<feature type="chain" id="PRO_5012756407" description="RNI-like protein" evidence="1">
    <location>
        <begin position="18"/>
        <end position="402"/>
    </location>
</feature>
<accession>A0A1Y1WEM3</accession>
<protein>
    <recommendedName>
        <fullName evidence="4">RNI-like protein</fullName>
    </recommendedName>
</protein>
<evidence type="ECO:0000313" key="3">
    <source>
        <dbReference type="Proteomes" id="UP000193922"/>
    </source>
</evidence>
<dbReference type="Proteomes" id="UP000193922">
    <property type="component" value="Unassembled WGS sequence"/>
</dbReference>
<organism evidence="2 3">
    <name type="scientific">Linderina pennispora</name>
    <dbReference type="NCBI Taxonomy" id="61395"/>
    <lineage>
        <taxon>Eukaryota</taxon>
        <taxon>Fungi</taxon>
        <taxon>Fungi incertae sedis</taxon>
        <taxon>Zoopagomycota</taxon>
        <taxon>Kickxellomycotina</taxon>
        <taxon>Kickxellomycetes</taxon>
        <taxon>Kickxellales</taxon>
        <taxon>Kickxellaceae</taxon>
        <taxon>Linderina</taxon>
    </lineage>
</organism>
<keyword evidence="1" id="KW-0732">Signal</keyword>
<evidence type="ECO:0008006" key="4">
    <source>
        <dbReference type="Google" id="ProtNLM"/>
    </source>
</evidence>
<dbReference type="EMBL" id="MCFD01000004">
    <property type="protein sequence ID" value="ORX71614.1"/>
    <property type="molecule type" value="Genomic_DNA"/>
</dbReference>
<dbReference type="RefSeq" id="XP_040745129.1">
    <property type="nucleotide sequence ID" value="XM_040887136.1"/>
</dbReference>
<dbReference type="GeneID" id="63803784"/>
<evidence type="ECO:0000313" key="2">
    <source>
        <dbReference type="EMBL" id="ORX71614.1"/>
    </source>
</evidence>
<proteinExistence type="predicted"/>
<reference evidence="2 3" key="1">
    <citation type="submission" date="2016-07" db="EMBL/GenBank/DDBJ databases">
        <title>Pervasive Adenine N6-methylation of Active Genes in Fungi.</title>
        <authorList>
            <consortium name="DOE Joint Genome Institute"/>
            <person name="Mondo S.J."/>
            <person name="Dannebaum R.O."/>
            <person name="Kuo R.C."/>
            <person name="Labutti K."/>
            <person name="Haridas S."/>
            <person name="Kuo A."/>
            <person name="Salamov A."/>
            <person name="Ahrendt S.R."/>
            <person name="Lipzen A."/>
            <person name="Sullivan W."/>
            <person name="Andreopoulos W.B."/>
            <person name="Clum A."/>
            <person name="Lindquist E."/>
            <person name="Daum C."/>
            <person name="Ramamoorthy G.K."/>
            <person name="Gryganskyi A."/>
            <person name="Culley D."/>
            <person name="Magnuson J.K."/>
            <person name="James T.Y."/>
            <person name="O'Malley M.A."/>
            <person name="Stajich J.E."/>
            <person name="Spatafora J.W."/>
            <person name="Visel A."/>
            <person name="Grigoriev I.V."/>
        </authorList>
    </citation>
    <scope>NUCLEOTIDE SEQUENCE [LARGE SCALE GENOMIC DNA]</scope>
    <source>
        <strain evidence="2 3">ATCC 12442</strain>
    </source>
</reference>
<dbReference type="AlphaFoldDB" id="A0A1Y1WEM3"/>